<accession>A0A8R1V2P8</accession>
<protein>
    <submittedName>
        <fullName evidence="1">Uncharacterized protein</fullName>
    </submittedName>
</protein>
<organism evidence="1 2">
    <name type="scientific">Pristionchus pacificus</name>
    <name type="common">Parasitic nematode worm</name>
    <dbReference type="NCBI Taxonomy" id="54126"/>
    <lineage>
        <taxon>Eukaryota</taxon>
        <taxon>Metazoa</taxon>
        <taxon>Ecdysozoa</taxon>
        <taxon>Nematoda</taxon>
        <taxon>Chromadorea</taxon>
        <taxon>Rhabditida</taxon>
        <taxon>Rhabditina</taxon>
        <taxon>Diplogasteromorpha</taxon>
        <taxon>Diplogasteroidea</taxon>
        <taxon>Neodiplogasteridae</taxon>
        <taxon>Pristionchus</taxon>
    </lineage>
</organism>
<sequence>MTTALRNLTFLQDELKIYDEHHTPGFGALFDGPGGGGGGALFEGETVGADGGAVGDRAGSEASTVPGEPTAPAEEADVGRIVGADAAGATVGVGLKAVAEALTSEVEVAPTTAAEVCDLGGKRDKGRGFRITA</sequence>
<dbReference type="EnsemblMetazoa" id="PPA45239.1">
    <property type="protein sequence ID" value="PPA45239.1"/>
    <property type="gene ID" value="WBGene00283608"/>
</dbReference>
<accession>A0A2A6B3N2</accession>
<reference evidence="2" key="1">
    <citation type="journal article" date="2008" name="Nat. Genet.">
        <title>The Pristionchus pacificus genome provides a unique perspective on nematode lifestyle and parasitism.</title>
        <authorList>
            <person name="Dieterich C."/>
            <person name="Clifton S.W."/>
            <person name="Schuster L.N."/>
            <person name="Chinwalla A."/>
            <person name="Delehaunty K."/>
            <person name="Dinkelacker I."/>
            <person name="Fulton L."/>
            <person name="Fulton R."/>
            <person name="Godfrey J."/>
            <person name="Minx P."/>
            <person name="Mitreva M."/>
            <person name="Roeseler W."/>
            <person name="Tian H."/>
            <person name="Witte H."/>
            <person name="Yang S.P."/>
            <person name="Wilson R.K."/>
            <person name="Sommer R.J."/>
        </authorList>
    </citation>
    <scope>NUCLEOTIDE SEQUENCE [LARGE SCALE GENOMIC DNA]</scope>
    <source>
        <strain evidence="2">PS312</strain>
    </source>
</reference>
<gene>
    <name evidence="1" type="primary">WBGene00283608</name>
</gene>
<evidence type="ECO:0000313" key="2">
    <source>
        <dbReference type="Proteomes" id="UP000005239"/>
    </source>
</evidence>
<dbReference type="AlphaFoldDB" id="A0A2A6B3N2"/>
<name>A0A2A6B3N2_PRIPA</name>
<proteinExistence type="predicted"/>
<dbReference type="Proteomes" id="UP000005239">
    <property type="component" value="Unassembled WGS sequence"/>
</dbReference>
<evidence type="ECO:0000313" key="1">
    <source>
        <dbReference type="EnsemblMetazoa" id="PPA45239.1"/>
    </source>
</evidence>
<keyword evidence="2" id="KW-1185">Reference proteome</keyword>
<reference evidence="1" key="2">
    <citation type="submission" date="2022-06" db="UniProtKB">
        <authorList>
            <consortium name="EnsemblMetazoa"/>
        </authorList>
    </citation>
    <scope>IDENTIFICATION</scope>
    <source>
        <strain evidence="1">PS312</strain>
    </source>
</reference>